<evidence type="ECO:0000313" key="3">
    <source>
        <dbReference type="Proteomes" id="UP001237780"/>
    </source>
</evidence>
<feature type="region of interest" description="Disordered" evidence="1">
    <location>
        <begin position="1"/>
        <end position="66"/>
    </location>
</feature>
<comment type="caution">
    <text evidence="2">The sequence shown here is derived from an EMBL/GenBank/DDBJ whole genome shotgun (WGS) entry which is preliminary data.</text>
</comment>
<gene>
    <name evidence="2" type="ORF">QFZ34_001137</name>
</gene>
<feature type="region of interest" description="Disordered" evidence="1">
    <location>
        <begin position="212"/>
        <end position="231"/>
    </location>
</feature>
<proteinExistence type="predicted"/>
<dbReference type="Proteomes" id="UP001237780">
    <property type="component" value="Unassembled WGS sequence"/>
</dbReference>
<keyword evidence="3" id="KW-1185">Reference proteome</keyword>
<organism evidence="2 3">
    <name type="scientific">Phyllobacterium ifriqiyense</name>
    <dbReference type="NCBI Taxonomy" id="314238"/>
    <lineage>
        <taxon>Bacteria</taxon>
        <taxon>Pseudomonadati</taxon>
        <taxon>Pseudomonadota</taxon>
        <taxon>Alphaproteobacteria</taxon>
        <taxon>Hyphomicrobiales</taxon>
        <taxon>Phyllobacteriaceae</taxon>
        <taxon>Phyllobacterium</taxon>
    </lineage>
</organism>
<dbReference type="EMBL" id="JAUSZT010000002">
    <property type="protein sequence ID" value="MDQ0995960.1"/>
    <property type="molecule type" value="Genomic_DNA"/>
</dbReference>
<evidence type="ECO:0000256" key="1">
    <source>
        <dbReference type="SAM" id="MobiDB-lite"/>
    </source>
</evidence>
<feature type="compositionally biased region" description="Polar residues" evidence="1">
    <location>
        <begin position="9"/>
        <end position="29"/>
    </location>
</feature>
<reference evidence="2 3" key="1">
    <citation type="submission" date="2023-07" db="EMBL/GenBank/DDBJ databases">
        <title>Comparative genomics of wheat-associated soil bacteria to identify genetic determinants of phenazine resistance.</title>
        <authorList>
            <person name="Mouncey N."/>
        </authorList>
    </citation>
    <scope>NUCLEOTIDE SEQUENCE [LARGE SCALE GENOMIC DNA]</scope>
    <source>
        <strain evidence="2 3">W4I11</strain>
    </source>
</reference>
<sequence>MVGRHGNTPARSSSPDCAGTSAGQVSHLQGQVPGVARPPSFQQPGNSKFRAPEIPQDPGQNIAGKAPAVPCCKEYSSTEIPPRSVKPVKWRMQDPCGRMVRQVKARRPRHHLISPQGVDATRRMSMHTWNFQQGFMQRPAWGWTGITDLLDRYLIPHTASSRSSLGFWLRRLFLRAPVNQVQSWLAAGEGEPVSSCRRCPCRNASDFPWHNPIHTGAGDRRAGGVQAPNHAPHCDKVIVHAQPHRRATSRQRHVPRAR</sequence>
<accession>A0ABU0S5D5</accession>
<evidence type="ECO:0000313" key="2">
    <source>
        <dbReference type="EMBL" id="MDQ0995960.1"/>
    </source>
</evidence>
<protein>
    <submittedName>
        <fullName evidence="2">Uncharacterized protein</fullName>
    </submittedName>
</protein>
<name>A0ABU0S5D5_9HYPH</name>